<gene>
    <name evidence="2" type="ORF">KUTeg_001827</name>
</gene>
<evidence type="ECO:0000256" key="1">
    <source>
        <dbReference type="ARBA" id="ARBA00023157"/>
    </source>
</evidence>
<keyword evidence="3" id="KW-1185">Reference proteome</keyword>
<keyword evidence="1" id="KW-1015">Disulfide bond</keyword>
<dbReference type="SUPFAM" id="SSF57424">
    <property type="entry name" value="LDL receptor-like module"/>
    <property type="match status" value="1"/>
</dbReference>
<sequence>MTKGWKCDGEYDCDDESDEKEELCERKKRSTTEDENVQHNSKRIVLLFNITINVKKIFLSRSIFKMITDEKT</sequence>
<accession>A0ABQ9FSM4</accession>
<name>A0ABQ9FSM4_TEGGR</name>
<dbReference type="Gene3D" id="2.40.128.620">
    <property type="match status" value="1"/>
</dbReference>
<reference evidence="2 3" key="1">
    <citation type="submission" date="2022-12" db="EMBL/GenBank/DDBJ databases">
        <title>Chromosome-level genome of Tegillarca granosa.</title>
        <authorList>
            <person name="Kim J."/>
        </authorList>
    </citation>
    <scope>NUCLEOTIDE SEQUENCE [LARGE SCALE GENOMIC DNA]</scope>
    <source>
        <strain evidence="2">Teg-2019</strain>
        <tissue evidence="2">Adductor muscle</tissue>
    </source>
</reference>
<dbReference type="EMBL" id="JARBDR010000141">
    <property type="protein sequence ID" value="KAJ8320240.1"/>
    <property type="molecule type" value="Genomic_DNA"/>
</dbReference>
<comment type="caution">
    <text evidence="2">The sequence shown here is derived from an EMBL/GenBank/DDBJ whole genome shotgun (WGS) entry which is preliminary data.</text>
</comment>
<dbReference type="InterPro" id="IPR036055">
    <property type="entry name" value="LDL_receptor-like_sf"/>
</dbReference>
<protein>
    <submittedName>
        <fullName evidence="2">Uncharacterized protein</fullName>
    </submittedName>
</protein>
<organism evidence="2 3">
    <name type="scientific">Tegillarca granosa</name>
    <name type="common">Malaysian cockle</name>
    <name type="synonym">Anadara granosa</name>
    <dbReference type="NCBI Taxonomy" id="220873"/>
    <lineage>
        <taxon>Eukaryota</taxon>
        <taxon>Metazoa</taxon>
        <taxon>Spiralia</taxon>
        <taxon>Lophotrochozoa</taxon>
        <taxon>Mollusca</taxon>
        <taxon>Bivalvia</taxon>
        <taxon>Autobranchia</taxon>
        <taxon>Pteriomorphia</taxon>
        <taxon>Arcoida</taxon>
        <taxon>Arcoidea</taxon>
        <taxon>Arcidae</taxon>
        <taxon>Tegillarca</taxon>
    </lineage>
</organism>
<evidence type="ECO:0000313" key="3">
    <source>
        <dbReference type="Proteomes" id="UP001217089"/>
    </source>
</evidence>
<dbReference type="CDD" id="cd00112">
    <property type="entry name" value="LDLa"/>
    <property type="match status" value="1"/>
</dbReference>
<evidence type="ECO:0000313" key="2">
    <source>
        <dbReference type="EMBL" id="KAJ8320240.1"/>
    </source>
</evidence>
<dbReference type="Proteomes" id="UP001217089">
    <property type="component" value="Unassembled WGS sequence"/>
</dbReference>
<proteinExistence type="predicted"/>
<dbReference type="InterPro" id="IPR002172">
    <property type="entry name" value="LDrepeatLR_classA_rpt"/>
</dbReference>